<dbReference type="AlphaFoldDB" id="A0A5N6LK89"/>
<feature type="region of interest" description="Disordered" evidence="1">
    <location>
        <begin position="239"/>
        <end position="294"/>
    </location>
</feature>
<protein>
    <recommendedName>
        <fullName evidence="2">Retrotransposon gag domain-containing protein</fullName>
    </recommendedName>
</protein>
<evidence type="ECO:0000313" key="4">
    <source>
        <dbReference type="Proteomes" id="UP000326396"/>
    </source>
</evidence>
<feature type="compositionally biased region" description="Polar residues" evidence="1">
    <location>
        <begin position="285"/>
        <end position="294"/>
    </location>
</feature>
<dbReference type="InterPro" id="IPR005162">
    <property type="entry name" value="Retrotrans_gag_dom"/>
</dbReference>
<organism evidence="3 4">
    <name type="scientific">Mikania micrantha</name>
    <name type="common">bitter vine</name>
    <dbReference type="NCBI Taxonomy" id="192012"/>
    <lineage>
        <taxon>Eukaryota</taxon>
        <taxon>Viridiplantae</taxon>
        <taxon>Streptophyta</taxon>
        <taxon>Embryophyta</taxon>
        <taxon>Tracheophyta</taxon>
        <taxon>Spermatophyta</taxon>
        <taxon>Magnoliopsida</taxon>
        <taxon>eudicotyledons</taxon>
        <taxon>Gunneridae</taxon>
        <taxon>Pentapetalae</taxon>
        <taxon>asterids</taxon>
        <taxon>campanulids</taxon>
        <taxon>Asterales</taxon>
        <taxon>Asteraceae</taxon>
        <taxon>Asteroideae</taxon>
        <taxon>Heliantheae alliance</taxon>
        <taxon>Eupatorieae</taxon>
        <taxon>Mikania</taxon>
    </lineage>
</organism>
<feature type="domain" description="Retrotransposon gag" evidence="2">
    <location>
        <begin position="103"/>
        <end position="199"/>
    </location>
</feature>
<gene>
    <name evidence="3" type="ORF">E3N88_41586</name>
</gene>
<feature type="compositionally biased region" description="Basic and acidic residues" evidence="1">
    <location>
        <begin position="241"/>
        <end position="254"/>
    </location>
</feature>
<reference evidence="3 4" key="1">
    <citation type="submission" date="2019-05" db="EMBL/GenBank/DDBJ databases">
        <title>Mikania micrantha, genome provides insights into the molecular mechanism of rapid growth.</title>
        <authorList>
            <person name="Liu B."/>
        </authorList>
    </citation>
    <scope>NUCLEOTIDE SEQUENCE [LARGE SCALE GENOMIC DNA]</scope>
    <source>
        <strain evidence="3">NLD-2019</strain>
        <tissue evidence="3">Leaf</tissue>
    </source>
</reference>
<accession>A0A5N6LK89</accession>
<name>A0A5N6LK89_9ASTR</name>
<sequence>MSALRHHRHSSNSGRKMAAQIARQMAAVIPDMVAQIHQTINANPIPATQGGANPPRCTIKHFNSCNPPKYNESEGATGLLQWFESMENTFLHSDCPENLSVHFATSVFHKRALTWWNGEKRTRGLEAAMAVTWNKVKELMTREFCPRNEGKKLEVVFWELQQESGENLAYTTRFHELILLVPHMVTPFTRVIEKYIGGLPMQNIVWGRNPSTLEDAIRLAATLFDNHVKAGTLTRKGANKLTDKTSTEPSKDVKAIPSSTNKKKRKSNNHSYVITTPTAPKVQATPATQPNKKP</sequence>
<keyword evidence="4" id="KW-1185">Reference proteome</keyword>
<dbReference type="Pfam" id="PF03732">
    <property type="entry name" value="Retrotrans_gag"/>
    <property type="match status" value="1"/>
</dbReference>
<dbReference type="OrthoDB" id="1936908at2759"/>
<evidence type="ECO:0000259" key="2">
    <source>
        <dbReference type="Pfam" id="PF03732"/>
    </source>
</evidence>
<comment type="caution">
    <text evidence="3">The sequence shown here is derived from an EMBL/GenBank/DDBJ whole genome shotgun (WGS) entry which is preliminary data.</text>
</comment>
<proteinExistence type="predicted"/>
<evidence type="ECO:0000256" key="1">
    <source>
        <dbReference type="SAM" id="MobiDB-lite"/>
    </source>
</evidence>
<dbReference type="EMBL" id="SZYD01000067">
    <property type="protein sequence ID" value="KAD2230177.1"/>
    <property type="molecule type" value="Genomic_DNA"/>
</dbReference>
<dbReference type="Proteomes" id="UP000326396">
    <property type="component" value="Unassembled WGS sequence"/>
</dbReference>
<evidence type="ECO:0000313" key="3">
    <source>
        <dbReference type="EMBL" id="KAD2230177.1"/>
    </source>
</evidence>